<dbReference type="InterPro" id="IPR000845">
    <property type="entry name" value="Nucleoside_phosphorylase_d"/>
</dbReference>
<dbReference type="Pfam" id="PF01048">
    <property type="entry name" value="PNP_UDP_1"/>
    <property type="match status" value="1"/>
</dbReference>
<dbReference type="PANTHER" id="PTHR43691:SF11">
    <property type="entry name" value="FI09636P-RELATED"/>
    <property type="match status" value="1"/>
</dbReference>
<comment type="catalytic activity">
    <reaction evidence="3">
        <text>uridine + phosphate = alpha-D-ribose 1-phosphate + uracil</text>
        <dbReference type="Rhea" id="RHEA:24388"/>
        <dbReference type="ChEBI" id="CHEBI:16704"/>
        <dbReference type="ChEBI" id="CHEBI:17568"/>
        <dbReference type="ChEBI" id="CHEBI:43474"/>
        <dbReference type="ChEBI" id="CHEBI:57720"/>
        <dbReference type="EC" id="2.4.2.3"/>
    </reaction>
</comment>
<evidence type="ECO:0000256" key="2">
    <source>
        <dbReference type="ARBA" id="ARBA00021980"/>
    </source>
</evidence>
<reference evidence="5 6" key="1">
    <citation type="submission" date="2016-10" db="EMBL/GenBank/DDBJ databases">
        <authorList>
            <person name="Varghese N."/>
            <person name="Submissions S."/>
        </authorList>
    </citation>
    <scope>NUCLEOTIDE SEQUENCE [LARGE SCALE GENOMIC DNA]</scope>
    <source>
        <strain evidence="5 6">DSM 11449</strain>
    </source>
</reference>
<dbReference type="Proteomes" id="UP000182771">
    <property type="component" value="Unassembled WGS sequence"/>
</dbReference>
<dbReference type="GO" id="GO:0009116">
    <property type="term" value="P:nucleoside metabolic process"/>
    <property type="evidence" value="ECO:0007669"/>
    <property type="project" value="InterPro"/>
</dbReference>
<dbReference type="AlphaFoldDB" id="A0A1H2VPV2"/>
<proteinExistence type="predicted"/>
<evidence type="ECO:0000256" key="3">
    <source>
        <dbReference type="ARBA" id="ARBA00048447"/>
    </source>
</evidence>
<protein>
    <recommendedName>
        <fullName evidence="2">Uridine phosphorylase</fullName>
        <ecNumber evidence="1">2.4.2.3</ecNumber>
    </recommendedName>
</protein>
<dbReference type="CDD" id="cd00436">
    <property type="entry name" value="UP_TbUP-like"/>
    <property type="match status" value="1"/>
</dbReference>
<dbReference type="EC" id="2.4.2.3" evidence="1"/>
<feature type="domain" description="Nucleoside phosphorylase" evidence="4">
    <location>
        <begin position="37"/>
        <end position="270"/>
    </location>
</feature>
<dbReference type="InterPro" id="IPR035994">
    <property type="entry name" value="Nucleoside_phosphorylase_sf"/>
</dbReference>
<dbReference type="PANTHER" id="PTHR43691">
    <property type="entry name" value="URIDINE PHOSPHORYLASE"/>
    <property type="match status" value="1"/>
</dbReference>
<gene>
    <name evidence="5" type="ORF">SAMN05444420_103249</name>
</gene>
<evidence type="ECO:0000259" key="4">
    <source>
        <dbReference type="Pfam" id="PF01048"/>
    </source>
</evidence>
<dbReference type="Gene3D" id="3.40.50.1580">
    <property type="entry name" value="Nucleoside phosphorylase domain"/>
    <property type="match status" value="1"/>
</dbReference>
<organism evidence="5 6">
    <name type="scientific">Capnocytophaga granulosa</name>
    <dbReference type="NCBI Taxonomy" id="45242"/>
    <lineage>
        <taxon>Bacteria</taxon>
        <taxon>Pseudomonadati</taxon>
        <taxon>Bacteroidota</taxon>
        <taxon>Flavobacteriia</taxon>
        <taxon>Flavobacteriales</taxon>
        <taxon>Flavobacteriaceae</taxon>
        <taxon>Capnocytophaga</taxon>
    </lineage>
</organism>
<dbReference type="SUPFAM" id="SSF53167">
    <property type="entry name" value="Purine and uridine phosphorylases"/>
    <property type="match status" value="1"/>
</dbReference>
<evidence type="ECO:0000313" key="6">
    <source>
        <dbReference type="Proteomes" id="UP000182771"/>
    </source>
</evidence>
<accession>A0A1H2VPV2</accession>
<sequence length="299" mass="33038">MRKAVKTKEMNNAELILSGEGRIYHLNIHAEDIAPTILLVGDPQRVPVVSAHFDKVEFTAHKREFVTHTGYLGGKRISVVSTGIGPDNIDIVLNELDALFNIDFKQRAPKEVHTPLTFIRLGTSGSLQADIPVDSIVLSAFGLGMDNMLHSYKDSPKVRERAMEEAFISHTQWLMDKGHPYIVKGSEALLEKLYTPAVFKGITGTAPGFYAPQGRKLRLAPQDEQLNEKLASYTFEGHRITNMEMETAAIYGLSRLLGHQALSMNAIIANRPLGTFSADPGKAVEKLIQYALSIVTNDK</sequence>
<name>A0A1H2VPV2_9FLAO</name>
<dbReference type="GO" id="GO:0005829">
    <property type="term" value="C:cytosol"/>
    <property type="evidence" value="ECO:0007669"/>
    <property type="project" value="TreeGrafter"/>
</dbReference>
<evidence type="ECO:0000313" key="5">
    <source>
        <dbReference type="EMBL" id="SDW70307.1"/>
    </source>
</evidence>
<dbReference type="GO" id="GO:0004850">
    <property type="term" value="F:uridine phosphorylase activity"/>
    <property type="evidence" value="ECO:0007669"/>
    <property type="project" value="UniProtKB-EC"/>
</dbReference>
<comment type="caution">
    <text evidence="5">The sequence shown here is derived from an EMBL/GenBank/DDBJ whole genome shotgun (WGS) entry which is preliminary data.</text>
</comment>
<dbReference type="EMBL" id="FNND01000003">
    <property type="protein sequence ID" value="SDW70307.1"/>
    <property type="molecule type" value="Genomic_DNA"/>
</dbReference>
<evidence type="ECO:0000256" key="1">
    <source>
        <dbReference type="ARBA" id="ARBA00011888"/>
    </source>
</evidence>
<keyword evidence="6" id="KW-1185">Reference proteome</keyword>